<evidence type="ECO:0000256" key="1">
    <source>
        <dbReference type="SAM" id="Coils"/>
    </source>
</evidence>
<dbReference type="OrthoDB" id="553144at2759"/>
<feature type="compositionally biased region" description="Low complexity" evidence="2">
    <location>
        <begin position="1283"/>
        <end position="1294"/>
    </location>
</feature>
<feature type="compositionally biased region" description="Low complexity" evidence="2">
    <location>
        <begin position="455"/>
        <end position="470"/>
    </location>
</feature>
<feature type="region of interest" description="Disordered" evidence="2">
    <location>
        <begin position="683"/>
        <end position="743"/>
    </location>
</feature>
<evidence type="ECO:0000313" key="4">
    <source>
        <dbReference type="Proteomes" id="UP000747110"/>
    </source>
</evidence>
<feature type="coiled-coil region" evidence="1">
    <location>
        <begin position="1624"/>
        <end position="1651"/>
    </location>
</feature>
<organism evidence="3 4">
    <name type="scientific">Volvox reticuliferus</name>
    <dbReference type="NCBI Taxonomy" id="1737510"/>
    <lineage>
        <taxon>Eukaryota</taxon>
        <taxon>Viridiplantae</taxon>
        <taxon>Chlorophyta</taxon>
        <taxon>core chlorophytes</taxon>
        <taxon>Chlorophyceae</taxon>
        <taxon>CS clade</taxon>
        <taxon>Chlamydomonadales</taxon>
        <taxon>Volvocaceae</taxon>
        <taxon>Volvox</taxon>
    </lineage>
</organism>
<proteinExistence type="predicted"/>
<feature type="region of interest" description="Disordered" evidence="2">
    <location>
        <begin position="1675"/>
        <end position="1704"/>
    </location>
</feature>
<feature type="region of interest" description="Disordered" evidence="2">
    <location>
        <begin position="1262"/>
        <end position="1294"/>
    </location>
</feature>
<feature type="compositionally biased region" description="Gly residues" evidence="2">
    <location>
        <begin position="69"/>
        <end position="78"/>
    </location>
</feature>
<dbReference type="PANTHER" id="PTHR46082">
    <property type="entry name" value="ATP/GTP-BINDING PROTEIN-RELATED"/>
    <property type="match status" value="1"/>
</dbReference>
<dbReference type="Gene3D" id="1.25.40.10">
    <property type="entry name" value="Tetratricopeptide repeat domain"/>
    <property type="match status" value="2"/>
</dbReference>
<sequence length="1704" mass="170546">MAVDGRARQQPADEPGTVRSIYVRHRAAPGVDDATSVPQLRCKSVGSASHPDSGEQARRGVQFMSSDRGGVGGPGGGNSNTDDIEGSDASSGDDVFTRGRGPKSRVLELPALPGGAIIASAKGGGGGSAASAGLTGVTLAFLESLRTASCPSTTLRDLYWSLVLPATRANRCAYVALLGAEQRARSTHVVVCSWDERICDVVDCVTDYLAAASSSQPPDPSSTGTSTSAGAGAGAGAGGSSGRLALRRSIDYPPSEHPAGIGPGGSWTSLGAPGLSVPVAWNLSRSPSPGPSPGASAAGSVAAGPLLAVWLDLFAVNFHPPTAGPAGAAVAGGVGGGGFGPIGGFGAAGRLSISTKYMPSLDDAAVERARALPSAVAAIRSVVLLPGAQGMGLREPAVALAAWHALRGRGCSGSVALAVAAPGDVDMALTQAGFEGLSVSAAKTADDGGGGMTGHGIAAGSSATESAAGTNNPNRPPSPTHSYAMPDRLAVRAAREGAAGAATAAVAATAIYAVDPLPSRTVREGLTAVAVASANACLSRPVGLGACRPPVLAPATSLPPAPAAPVSPMPLPPSTPQPHSILQTRSVSVNALELPSSYSPSPLSTSRMSLLRLPLRFGSGAYGIGTMNSRTLLLAGEACPPPPPPAAAATSVSPPRAPSGPVAGVALSLLRAPSGRSASFNSLWCDQAGKGPDDGDGDSGGGADAGTAGAKDSPLRLFDGNGVGGIKDRRGRTGSAVSGNPDIARGGWTAAAAASSDSAAAGGGEASSGFRRPRNLIPPLDVSVQSLSSPSALPPALSPAFGDHLGVGCGGGGGGSGSGRLMQLRNSAAVAPWEASPPLPAMPVRAAGGLAVRGGTGPCCDGGGGGEMPPSPKSACITALPSRHSMLEPPAPQPQPLPRLAALHMYGAALPLASAPSATVAAVAAVGENAAAVAASAPLPAPLQLRDFVLPSPSSPANNPAAVAALPTPFGRIRRGYSSKGLMSRVCLDGESAAPNEALAAGGAGVEFYPDRDPGLPSDPDPEDADSESEGAAIVLDSMSSFVPNRRHPGGRENQEIGSLQPVARLQSYNGSNGSGGNGDLLRGSGGSGGLLEGGKAQLAPSPGSGNGGGGEGGGGAIGGTEARSLPSVPNSPPKYDLAPYRSLAPDLARLVGLGRLLAALGQHAMALRVVRHAMSAARSFHSSNHPDTARCAAALGGLMVYCQEQQQQQQGLARTQKSGVPDSGGGTTSVQRTRSPPARALPSGTRDRSVMFECTSSATTTIGPTHFRPAVSPSRTRLGSMPTSPGGAAGSATGSWEEAESLLRGASAVLERFLGPDNEETLTARQLLAAALMKAARYDEAVSMLQRAVSGRAARRRPASEVVVRSALDLATCLAATGRPEEARKLLRAQLVRLQEDEDEAAAAAARGGRAPGATVAGVAPLPQNNGICSLSTAVASGGGGGGGGGGAAMPPLNLTSAPSFFGNRMSYCNGDGGPAVRSGAASGPGSVIGSGGASPVSGGGFVVQASSLAVSPSHQNSPKQPQQSPPRGLTYLKREELRAKCTHQLAELKTACGKAQAARILYRNAVQSYTTVYGSNHAMTASCMLSLAALSHSVREYGEALKLYRTVLELFVELYGPHHPITTRVSNRMGDLEEEMEEAEQEAVEVEVEVAPSETLRRGCCHRSLRNECQYLQQGAVDEADDEDEGDGGGRRAGRDWGRGQT</sequence>
<dbReference type="Pfam" id="PF13424">
    <property type="entry name" value="TPR_12"/>
    <property type="match status" value="1"/>
</dbReference>
<dbReference type="InterPro" id="IPR011990">
    <property type="entry name" value="TPR-like_helical_dom_sf"/>
</dbReference>
<dbReference type="InterPro" id="IPR053137">
    <property type="entry name" value="NLR-like"/>
</dbReference>
<feature type="compositionally biased region" description="Low complexity" evidence="2">
    <location>
        <begin position="212"/>
        <end position="230"/>
    </location>
</feature>
<reference evidence="3" key="1">
    <citation type="journal article" date="2021" name="Proc. Natl. Acad. Sci. U.S.A.">
        <title>Three genomes in the algal genus Volvox reveal the fate of a haploid sex-determining region after a transition to homothallism.</title>
        <authorList>
            <person name="Yamamoto K."/>
            <person name="Hamaji T."/>
            <person name="Kawai-Toyooka H."/>
            <person name="Matsuzaki R."/>
            <person name="Takahashi F."/>
            <person name="Nishimura Y."/>
            <person name="Kawachi M."/>
            <person name="Noguchi H."/>
            <person name="Minakuchi Y."/>
            <person name="Umen J.G."/>
            <person name="Toyoda A."/>
            <person name="Nozaki H."/>
        </authorList>
    </citation>
    <scope>NUCLEOTIDE SEQUENCE</scope>
    <source>
        <strain evidence="3">NIES-3786</strain>
    </source>
</reference>
<feature type="region of interest" description="Disordered" evidence="2">
    <location>
        <begin position="1005"/>
        <end position="1029"/>
    </location>
</feature>
<feature type="compositionally biased region" description="Gly residues" evidence="2">
    <location>
        <begin position="1105"/>
        <end position="1119"/>
    </location>
</feature>
<feature type="compositionally biased region" description="Basic and acidic residues" evidence="2">
    <location>
        <begin position="1690"/>
        <end position="1704"/>
    </location>
</feature>
<feature type="region of interest" description="Disordered" evidence="2">
    <location>
        <begin position="212"/>
        <end position="242"/>
    </location>
</feature>
<protein>
    <submittedName>
        <fullName evidence="3">Uncharacterized protein</fullName>
    </submittedName>
</protein>
<accession>A0A8J4C286</accession>
<dbReference type="SUPFAM" id="SSF48452">
    <property type="entry name" value="TPR-like"/>
    <property type="match status" value="2"/>
</dbReference>
<name>A0A8J4C286_9CHLO</name>
<keyword evidence="1" id="KW-0175">Coiled coil</keyword>
<feature type="region of interest" description="Disordered" evidence="2">
    <location>
        <begin position="1213"/>
        <end position="1247"/>
    </location>
</feature>
<keyword evidence="4" id="KW-1185">Reference proteome</keyword>
<feature type="compositionally biased region" description="Acidic residues" evidence="2">
    <location>
        <begin position="1680"/>
        <end position="1689"/>
    </location>
</feature>
<dbReference type="Proteomes" id="UP000747110">
    <property type="component" value="Unassembled WGS sequence"/>
</dbReference>
<comment type="caution">
    <text evidence="3">The sequence shown here is derived from an EMBL/GenBank/DDBJ whole genome shotgun (WGS) entry which is preliminary data.</text>
</comment>
<feature type="compositionally biased region" description="Gly residues" evidence="2">
    <location>
        <begin position="1073"/>
        <end position="1093"/>
    </location>
</feature>
<evidence type="ECO:0000313" key="3">
    <source>
        <dbReference type="EMBL" id="GIL69971.1"/>
    </source>
</evidence>
<gene>
    <name evidence="3" type="ORF">Vretifemale_807</name>
</gene>
<feature type="region of interest" description="Disordered" evidence="2">
    <location>
        <begin position="1"/>
        <end position="100"/>
    </location>
</feature>
<evidence type="ECO:0000256" key="2">
    <source>
        <dbReference type="SAM" id="MobiDB-lite"/>
    </source>
</evidence>
<feature type="compositionally biased region" description="Acidic residues" evidence="2">
    <location>
        <begin position="1020"/>
        <end position="1029"/>
    </location>
</feature>
<feature type="region of interest" description="Disordered" evidence="2">
    <location>
        <begin position="450"/>
        <end position="484"/>
    </location>
</feature>
<dbReference type="Pfam" id="PF13374">
    <property type="entry name" value="TPR_10"/>
    <property type="match status" value="2"/>
</dbReference>
<dbReference type="EMBL" id="BNCP01000001">
    <property type="protein sequence ID" value="GIL69971.1"/>
    <property type="molecule type" value="Genomic_DNA"/>
</dbReference>
<feature type="compositionally biased region" description="Gly residues" evidence="2">
    <location>
        <begin position="231"/>
        <end position="241"/>
    </location>
</feature>
<dbReference type="PANTHER" id="PTHR46082:SF6">
    <property type="entry name" value="AAA+ ATPASE DOMAIN-CONTAINING PROTEIN-RELATED"/>
    <property type="match status" value="1"/>
</dbReference>
<feature type="region of interest" description="Disordered" evidence="2">
    <location>
        <begin position="1066"/>
        <end position="1134"/>
    </location>
</feature>